<name>A0A1T3NYK0_9ACTN</name>
<dbReference type="OrthoDB" id="4351043at2"/>
<reference evidence="1 2" key="1">
    <citation type="submission" date="2017-03" db="EMBL/GenBank/DDBJ databases">
        <title>Draft genome sequence of Streptomyces scabrisporus NF3, endophyte isolated from Amphipterygium adstringens.</title>
        <authorList>
            <person name="Vazquez M."/>
            <person name="Ceapa C.D."/>
            <person name="Rodriguez Luna D."/>
            <person name="Sanchez Esquivel S."/>
        </authorList>
    </citation>
    <scope>NUCLEOTIDE SEQUENCE [LARGE SCALE GENOMIC DNA]</scope>
    <source>
        <strain evidence="1 2">NF3</strain>
    </source>
</reference>
<evidence type="ECO:0000313" key="1">
    <source>
        <dbReference type="EMBL" id="OPC81815.1"/>
    </source>
</evidence>
<dbReference type="RefSeq" id="WP_078976088.1">
    <property type="nucleotide sequence ID" value="NZ_MWQN01000001.1"/>
</dbReference>
<keyword evidence="2" id="KW-1185">Reference proteome</keyword>
<gene>
    <name evidence="1" type="ORF">B4N89_13495</name>
</gene>
<accession>A0A1T3NYK0</accession>
<evidence type="ECO:0000313" key="2">
    <source>
        <dbReference type="Proteomes" id="UP000190037"/>
    </source>
</evidence>
<dbReference type="EMBL" id="MWQN01000001">
    <property type="protein sequence ID" value="OPC81815.1"/>
    <property type="molecule type" value="Genomic_DNA"/>
</dbReference>
<dbReference type="AlphaFoldDB" id="A0A1T3NYK0"/>
<organism evidence="1 2">
    <name type="scientific">Embleya scabrispora</name>
    <dbReference type="NCBI Taxonomy" id="159449"/>
    <lineage>
        <taxon>Bacteria</taxon>
        <taxon>Bacillati</taxon>
        <taxon>Actinomycetota</taxon>
        <taxon>Actinomycetes</taxon>
        <taxon>Kitasatosporales</taxon>
        <taxon>Streptomycetaceae</taxon>
        <taxon>Embleya</taxon>
    </lineage>
</organism>
<proteinExistence type="predicted"/>
<dbReference type="Proteomes" id="UP000190037">
    <property type="component" value="Unassembled WGS sequence"/>
</dbReference>
<dbReference type="STRING" id="159449.B4N89_13495"/>
<protein>
    <submittedName>
        <fullName evidence="1">Uncharacterized protein</fullName>
    </submittedName>
</protein>
<sequence>MGLRPVSGDVALPLAARTTGTHTGSPVTAAGYAADVVLTVHCTAASGTPTLDCSLEESGNGTDWTAVPGSGTAQLTGVGNRIAAATITRPYVRVTSTVAGTTPSVTYRAVLLVVPE</sequence>
<comment type="caution">
    <text evidence="1">The sequence shown here is derived from an EMBL/GenBank/DDBJ whole genome shotgun (WGS) entry which is preliminary data.</text>
</comment>